<sequence>MPPPVDDKTPLLGLEIVPAHLDGKDPRLARATRKGRLTVKTLHLGPETKQVSLEGRDLLNKLVAKAVHLEDKSLPLGLERKTALVDDTSLHRHGLAIKQVHIGDRNLHLDLETMTTILDVQDLPVLLDNKAPALDVVKTSVHQVARAHLLGFEDQTVHRDINGTRTRRGTVDSQVLEERHETDGVLVETCLVQVRRTKPKERTHLSNHTRAMASQGATKDDKDGDSRADDVRSESKPTKSSDSQEKKHSRDASKEKTSPKAKKAKAEKKRPVYADPKVEAWAQSWSNVWEKNRAANRLETKCLAYRADVDIASYMVDLAQLELTWIAQRIQTQENRLQQWERDGYLDPNIDEES</sequence>
<gene>
    <name evidence="2" type="ORF">Ae201684_003033</name>
</gene>
<feature type="compositionally biased region" description="Basic and acidic residues" evidence="1">
    <location>
        <begin position="218"/>
        <end position="258"/>
    </location>
</feature>
<dbReference type="Proteomes" id="UP000481153">
    <property type="component" value="Unassembled WGS sequence"/>
</dbReference>
<feature type="compositionally biased region" description="Basic residues" evidence="1">
    <location>
        <begin position="198"/>
        <end position="207"/>
    </location>
</feature>
<proteinExistence type="predicted"/>
<organism evidence="2 3">
    <name type="scientific">Aphanomyces euteiches</name>
    <dbReference type="NCBI Taxonomy" id="100861"/>
    <lineage>
        <taxon>Eukaryota</taxon>
        <taxon>Sar</taxon>
        <taxon>Stramenopiles</taxon>
        <taxon>Oomycota</taxon>
        <taxon>Saprolegniomycetes</taxon>
        <taxon>Saprolegniales</taxon>
        <taxon>Verrucalvaceae</taxon>
        <taxon>Aphanomyces</taxon>
    </lineage>
</organism>
<keyword evidence="3" id="KW-1185">Reference proteome</keyword>
<evidence type="ECO:0000313" key="2">
    <source>
        <dbReference type="EMBL" id="KAF0741841.1"/>
    </source>
</evidence>
<evidence type="ECO:0000313" key="3">
    <source>
        <dbReference type="Proteomes" id="UP000481153"/>
    </source>
</evidence>
<dbReference type="VEuPathDB" id="FungiDB:AeMF1_000845"/>
<protein>
    <submittedName>
        <fullName evidence="2">Uncharacterized protein</fullName>
    </submittedName>
</protein>
<feature type="compositionally biased region" description="Basic residues" evidence="1">
    <location>
        <begin position="259"/>
        <end position="268"/>
    </location>
</feature>
<dbReference type="EMBL" id="VJMJ01000034">
    <property type="protein sequence ID" value="KAF0741841.1"/>
    <property type="molecule type" value="Genomic_DNA"/>
</dbReference>
<feature type="region of interest" description="Disordered" evidence="1">
    <location>
        <begin position="198"/>
        <end position="272"/>
    </location>
</feature>
<name>A0A6G0XMZ6_9STRA</name>
<comment type="caution">
    <text evidence="2">The sequence shown here is derived from an EMBL/GenBank/DDBJ whole genome shotgun (WGS) entry which is preliminary data.</text>
</comment>
<dbReference type="AlphaFoldDB" id="A0A6G0XMZ6"/>
<reference evidence="2 3" key="1">
    <citation type="submission" date="2019-07" db="EMBL/GenBank/DDBJ databases">
        <title>Genomics analysis of Aphanomyces spp. identifies a new class of oomycete effector associated with host adaptation.</title>
        <authorList>
            <person name="Gaulin E."/>
        </authorList>
    </citation>
    <scope>NUCLEOTIDE SEQUENCE [LARGE SCALE GENOMIC DNA]</scope>
    <source>
        <strain evidence="2 3">ATCC 201684</strain>
    </source>
</reference>
<accession>A0A6G0XMZ6</accession>
<evidence type="ECO:0000256" key="1">
    <source>
        <dbReference type="SAM" id="MobiDB-lite"/>
    </source>
</evidence>